<feature type="domain" description="HNH" evidence="1">
    <location>
        <begin position="100"/>
        <end position="150"/>
    </location>
</feature>
<evidence type="ECO:0000313" key="3">
    <source>
        <dbReference type="Proteomes" id="UP000002985"/>
    </source>
</evidence>
<dbReference type="AlphaFoldDB" id="I3IIX8"/>
<dbReference type="InterPro" id="IPR002711">
    <property type="entry name" value="HNH"/>
</dbReference>
<dbReference type="OrthoDB" id="9802901at2"/>
<name>I3IIX8_9BACT</name>
<keyword evidence="3" id="KW-1185">Reference proteome</keyword>
<protein>
    <submittedName>
        <fullName evidence="2">Endonuclease</fullName>
    </submittedName>
</protein>
<dbReference type="EMBL" id="BAFH01000003">
    <property type="protein sequence ID" value="GAB61673.1"/>
    <property type="molecule type" value="Genomic_DNA"/>
</dbReference>
<dbReference type="GO" id="GO:0008270">
    <property type="term" value="F:zinc ion binding"/>
    <property type="evidence" value="ECO:0007669"/>
    <property type="project" value="InterPro"/>
</dbReference>
<keyword evidence="2" id="KW-0540">Nuclease</keyword>
<evidence type="ECO:0000313" key="2">
    <source>
        <dbReference type="EMBL" id="GAB61673.1"/>
    </source>
</evidence>
<dbReference type="InterPro" id="IPR003615">
    <property type="entry name" value="HNH_nuc"/>
</dbReference>
<reference evidence="2 3" key="1">
    <citation type="journal article" date="2012" name="FEBS Lett.">
        <title>Anammox organism KSU-1 expresses a NirK-type copper-containing nitrite reductase instead of a NirS-type with cytochrome cd1.</title>
        <authorList>
            <person name="Hira D."/>
            <person name="Toh H."/>
            <person name="Migita C.T."/>
            <person name="Okubo H."/>
            <person name="Nishiyama T."/>
            <person name="Hattori M."/>
            <person name="Furukawa K."/>
            <person name="Fujii T."/>
        </authorList>
    </citation>
    <scope>NUCLEOTIDE SEQUENCE [LARGE SCALE GENOMIC DNA]</scope>
</reference>
<dbReference type="InterPro" id="IPR052892">
    <property type="entry name" value="NA-targeting_endonuclease"/>
</dbReference>
<dbReference type="PANTHER" id="PTHR33877">
    <property type="entry name" value="SLL1193 PROTEIN"/>
    <property type="match status" value="1"/>
</dbReference>
<dbReference type="Pfam" id="PF01844">
    <property type="entry name" value="HNH"/>
    <property type="match status" value="1"/>
</dbReference>
<dbReference type="GO" id="GO:0003676">
    <property type="term" value="F:nucleic acid binding"/>
    <property type="evidence" value="ECO:0007669"/>
    <property type="project" value="InterPro"/>
</dbReference>
<dbReference type="eggNOG" id="COG1403">
    <property type="taxonomic scope" value="Bacteria"/>
</dbReference>
<organism evidence="2 3">
    <name type="scientific">Candidatus Jettenia caeni</name>
    <dbReference type="NCBI Taxonomy" id="247490"/>
    <lineage>
        <taxon>Bacteria</taxon>
        <taxon>Pseudomonadati</taxon>
        <taxon>Planctomycetota</taxon>
        <taxon>Candidatus Brocadiia</taxon>
        <taxon>Candidatus Brocadiales</taxon>
        <taxon>Candidatus Brocadiaceae</taxon>
        <taxon>Candidatus Jettenia</taxon>
    </lineage>
</organism>
<keyword evidence="2" id="KW-0378">Hydrolase</keyword>
<keyword evidence="2" id="KW-0255">Endonuclease</keyword>
<comment type="caution">
    <text evidence="2">The sequence shown here is derived from an EMBL/GenBank/DDBJ whole genome shotgun (WGS) entry which is preliminary data.</text>
</comment>
<dbReference type="Gene3D" id="1.10.30.50">
    <property type="match status" value="1"/>
</dbReference>
<proteinExistence type="predicted"/>
<dbReference type="STRING" id="247490.KSU1_C0077"/>
<dbReference type="PANTHER" id="PTHR33877:SF1">
    <property type="entry name" value="TYPE IV METHYL-DIRECTED RESTRICTION ENZYME ECOKMCRA"/>
    <property type="match status" value="1"/>
</dbReference>
<dbReference type="GO" id="GO:0004519">
    <property type="term" value="F:endonuclease activity"/>
    <property type="evidence" value="ECO:0007669"/>
    <property type="project" value="UniProtKB-KW"/>
</dbReference>
<dbReference type="CDD" id="cd00085">
    <property type="entry name" value="HNHc"/>
    <property type="match status" value="1"/>
</dbReference>
<evidence type="ECO:0000259" key="1">
    <source>
        <dbReference type="Pfam" id="PF01844"/>
    </source>
</evidence>
<gene>
    <name evidence="2" type="ORF">KSU1_C0077</name>
</gene>
<accession>I3IIX8</accession>
<sequence length="195" mass="21625">MAVKKPSGSKELILNYFLANIGKVLDSKQIQRVSGGAVEWARRVRELRNEEGYQILSHKDRSDLKPGQYLLETIARVPAFKRGISKETRAQVLERNGFTCQMCGVAAGDPDPLGGPRTVRLTIGHILDKSKGGDDTPQNLRAICTNCNEGLQNTALPKPDQIHLLSQARRATINDQRVLLNWLLNKFNLVASPKS</sequence>
<dbReference type="Proteomes" id="UP000002985">
    <property type="component" value="Unassembled WGS sequence"/>
</dbReference>